<dbReference type="PANTHER" id="PTHR11972">
    <property type="entry name" value="NADPH OXIDASE"/>
    <property type="match status" value="1"/>
</dbReference>
<dbReference type="InterPro" id="IPR017927">
    <property type="entry name" value="FAD-bd_FR_type"/>
</dbReference>
<sequence length="916" mass="104273">MLQSMRAPSSGEEKEEFLALLEAASVVLCSGEIDIVPNTFHLASLGHYGVPDKLYELVGRETDGIVTAEQVMEFIAGLQSIEKRSELTPENLGIVLSKNQFFVERVFNIFDKDDNGSISLQEFIDAMHQFAGQSPDDKIKFLFKVYDIDGDGLIQEKELQHVMRACMDENGMTFDENEVDELTGALFTDALIEGQNGITFEALKAQLTKHEGLLQNLSISIDRWLVPPKPNKKNNFLGSGGCFPHQLSGPYIRNNLQFLSFYIAYIAISVALLLTRSHTYWEAKELDGSRNWYTIIARASGQVLNFNSMLVLLVMCRTSITKLREVGSSIILPLDKHIYFHKIIGRFIFVYSIIHTLMHLINFAVNVTPDPVTYLIVNNITPESMNPPPRNGSYSFSDWIFTSSPGLFGLTGGLANPTGVALIAILSIMILCSMTWVRKGGYFEIFYWSHLLYILYWILLILHGPNFWKWFIFPAILFAAEKVYRVFNSLSQKGKTWVSTGIILPSKVVSLVIKRPPSFGFQPGDYIFINIPSIAMFEWHPFTISSAPEQSDVVTLHIRVVGQWTRRLYEYFEQEQKRLEKEYGKHPLHCFQRQSVLEENNNIHSTRGSADLEKRIKERIQRREELMRQRESMLMNTEGPGALEGKPTIISYKPPEAIMEESESKLNLVGSSVGCQELTLDQVCDNNNSSPLNHTSISRENSTNYVRLNKPLVVYIDGPFGAPTSQIFRAHHAVLIGTGIGVTPFASILQSIMLRYWQARNTCPKCSYSWTNDLSSSVLHLRKVDFFWINRDQRSFEWFVKLLSQLEIEQAEQGGAMERFLDMHMYITSALQKTDMKAVGLQLALDLLHKKSKRDLITGLKTRTNAGRPNWDKVFKGIYEENKGKVTVFFCGSPQLGKILKLKCDEFGFEYRKENF</sequence>
<dbReference type="FunFam" id="3.40.50.80:FF:000012">
    <property type="entry name" value="NADPH oxidase, isoform B"/>
    <property type="match status" value="1"/>
</dbReference>
<keyword evidence="3 10" id="KW-0812">Transmembrane</keyword>
<dbReference type="EMBL" id="HG994585">
    <property type="protein sequence ID" value="CAF2980232.1"/>
    <property type="molecule type" value="Genomic_DNA"/>
</dbReference>
<dbReference type="InterPro" id="IPR013112">
    <property type="entry name" value="FAD-bd_8"/>
</dbReference>
<feature type="transmembrane region" description="Helical" evidence="10">
    <location>
        <begin position="295"/>
        <end position="315"/>
    </location>
</feature>
<dbReference type="CDD" id="cd00051">
    <property type="entry name" value="EFh"/>
    <property type="match status" value="1"/>
</dbReference>
<feature type="transmembrane region" description="Helical" evidence="10">
    <location>
        <begin position="343"/>
        <end position="365"/>
    </location>
</feature>
<reference evidence="11" key="1">
    <citation type="submission" date="2021-02" db="EMBL/GenBank/DDBJ databases">
        <authorList>
            <person name="Bekaert M."/>
        </authorList>
    </citation>
    <scope>NUCLEOTIDE SEQUENCE</scope>
    <source>
        <strain evidence="11">IoA-00</strain>
    </source>
</reference>
<dbReference type="GO" id="GO:0043020">
    <property type="term" value="C:NADPH oxidase complex"/>
    <property type="evidence" value="ECO:0007669"/>
    <property type="project" value="TreeGrafter"/>
</dbReference>
<dbReference type="Proteomes" id="UP000675881">
    <property type="component" value="Chromosome 6"/>
</dbReference>
<dbReference type="Pfam" id="PF01794">
    <property type="entry name" value="Ferric_reduct"/>
    <property type="match status" value="1"/>
</dbReference>
<keyword evidence="8 11" id="KW-0560">Oxidoreductase</keyword>
<keyword evidence="2" id="KW-0285">Flavoprotein</keyword>
<dbReference type="InterPro" id="IPR011992">
    <property type="entry name" value="EF-hand-dom_pair"/>
</dbReference>
<dbReference type="Pfam" id="PF13202">
    <property type="entry name" value="EF-hand_5"/>
    <property type="match status" value="1"/>
</dbReference>
<dbReference type="Pfam" id="PF08030">
    <property type="entry name" value="NAD_binding_6"/>
    <property type="match status" value="1"/>
</dbReference>
<dbReference type="Gene3D" id="3.40.50.80">
    <property type="entry name" value="Nucleotide-binding domain of ferredoxin-NADP reductase (FNR) module"/>
    <property type="match status" value="1"/>
</dbReference>
<dbReference type="PANTHER" id="PTHR11972:SF58">
    <property type="entry name" value="NADPH OXIDASE 5"/>
    <property type="match status" value="1"/>
</dbReference>
<dbReference type="FunFam" id="2.40.30.10:FF:000056">
    <property type="entry name" value="NADPH oxidase 5"/>
    <property type="match status" value="1"/>
</dbReference>
<dbReference type="GO" id="GO:0006952">
    <property type="term" value="P:defense response"/>
    <property type="evidence" value="ECO:0007669"/>
    <property type="project" value="TreeGrafter"/>
</dbReference>
<dbReference type="Gene3D" id="2.40.30.10">
    <property type="entry name" value="Translation factors"/>
    <property type="match status" value="1"/>
</dbReference>
<dbReference type="OrthoDB" id="167398at2759"/>
<dbReference type="Pfam" id="PF13405">
    <property type="entry name" value="EF-hand_6"/>
    <property type="match status" value="1"/>
</dbReference>
<evidence type="ECO:0000313" key="11">
    <source>
        <dbReference type="EMBL" id="CAF2980232.1"/>
    </source>
</evidence>
<dbReference type="FunFam" id="1.10.238.10:FF:000258">
    <property type="entry name" value="NADPH oxidase, isoform B"/>
    <property type="match status" value="1"/>
</dbReference>
<dbReference type="InterPro" id="IPR002048">
    <property type="entry name" value="EF_hand_dom"/>
</dbReference>
<proteinExistence type="predicted"/>
<dbReference type="GO" id="GO:0016175">
    <property type="term" value="F:superoxide-generating NAD(P)H oxidase activity"/>
    <property type="evidence" value="ECO:0007669"/>
    <property type="project" value="TreeGrafter"/>
</dbReference>
<keyword evidence="12" id="KW-1185">Reference proteome</keyword>
<dbReference type="InterPro" id="IPR039261">
    <property type="entry name" value="FNR_nucleotide-bd"/>
</dbReference>
<keyword evidence="5" id="KW-0106">Calcium</keyword>
<keyword evidence="9 10" id="KW-0472">Membrane</keyword>
<evidence type="ECO:0000256" key="4">
    <source>
        <dbReference type="ARBA" id="ARBA00022827"/>
    </source>
</evidence>
<dbReference type="SFLD" id="SFLDS00052">
    <property type="entry name" value="Ferric_Reductase_Domain"/>
    <property type="match status" value="1"/>
</dbReference>
<dbReference type="InterPro" id="IPR018247">
    <property type="entry name" value="EF_Hand_1_Ca_BS"/>
</dbReference>
<dbReference type="SUPFAM" id="SSF63380">
    <property type="entry name" value="Riboflavin synthase domain-like"/>
    <property type="match status" value="1"/>
</dbReference>
<dbReference type="SUPFAM" id="SSF47473">
    <property type="entry name" value="EF-hand"/>
    <property type="match status" value="1"/>
</dbReference>
<feature type="transmembrane region" description="Helical" evidence="10">
    <location>
        <begin position="414"/>
        <end position="433"/>
    </location>
</feature>
<dbReference type="Gene3D" id="1.10.238.10">
    <property type="entry name" value="EF-hand"/>
    <property type="match status" value="1"/>
</dbReference>
<accession>A0A7R8HBZ5</accession>
<gene>
    <name evidence="11" type="ORF">LSAA_12552</name>
</gene>
<evidence type="ECO:0000256" key="9">
    <source>
        <dbReference type="ARBA" id="ARBA00023136"/>
    </source>
</evidence>
<dbReference type="EC" id="1.6.3.-" evidence="11"/>
<evidence type="ECO:0000256" key="1">
    <source>
        <dbReference type="ARBA" id="ARBA00004141"/>
    </source>
</evidence>
<keyword evidence="6" id="KW-0521">NADP</keyword>
<dbReference type="SUPFAM" id="SSF52343">
    <property type="entry name" value="Ferredoxin reductase-like, C-terminal NADP-linked domain"/>
    <property type="match status" value="1"/>
</dbReference>
<name>A0A7R8HBZ5_LEPSM</name>
<evidence type="ECO:0000256" key="2">
    <source>
        <dbReference type="ARBA" id="ARBA00022630"/>
    </source>
</evidence>
<dbReference type="InterPro" id="IPR013121">
    <property type="entry name" value="Fe_red_NAD-bd_6"/>
</dbReference>
<keyword evidence="7 10" id="KW-1133">Transmembrane helix</keyword>
<dbReference type="PROSITE" id="PS50222">
    <property type="entry name" value="EF_HAND_2"/>
    <property type="match status" value="2"/>
</dbReference>
<evidence type="ECO:0000313" key="12">
    <source>
        <dbReference type="Proteomes" id="UP000675881"/>
    </source>
</evidence>
<dbReference type="CDD" id="cd06186">
    <property type="entry name" value="NOX_Duox_like_FAD_NADP"/>
    <property type="match status" value="1"/>
</dbReference>
<dbReference type="SFLD" id="SFLDG01169">
    <property type="entry name" value="NADPH_oxidase_subgroup_(NOX)"/>
    <property type="match status" value="1"/>
</dbReference>
<evidence type="ECO:0000256" key="8">
    <source>
        <dbReference type="ARBA" id="ARBA00023002"/>
    </source>
</evidence>
<dbReference type="AlphaFoldDB" id="A0A7R8HBZ5"/>
<evidence type="ECO:0000256" key="5">
    <source>
        <dbReference type="ARBA" id="ARBA00022837"/>
    </source>
</evidence>
<evidence type="ECO:0000256" key="7">
    <source>
        <dbReference type="ARBA" id="ARBA00022989"/>
    </source>
</evidence>
<feature type="transmembrane region" description="Helical" evidence="10">
    <location>
        <begin position="445"/>
        <end position="462"/>
    </location>
</feature>
<evidence type="ECO:0000256" key="3">
    <source>
        <dbReference type="ARBA" id="ARBA00022692"/>
    </source>
</evidence>
<keyword evidence="4" id="KW-0274">FAD</keyword>
<organism evidence="11 12">
    <name type="scientific">Lepeophtheirus salmonis</name>
    <name type="common">Salmon louse</name>
    <name type="synonym">Caligus salmonis</name>
    <dbReference type="NCBI Taxonomy" id="72036"/>
    <lineage>
        <taxon>Eukaryota</taxon>
        <taxon>Metazoa</taxon>
        <taxon>Ecdysozoa</taxon>
        <taxon>Arthropoda</taxon>
        <taxon>Crustacea</taxon>
        <taxon>Multicrustacea</taxon>
        <taxon>Hexanauplia</taxon>
        <taxon>Copepoda</taxon>
        <taxon>Siphonostomatoida</taxon>
        <taxon>Caligidae</taxon>
        <taxon>Lepeophtheirus</taxon>
    </lineage>
</organism>
<dbReference type="GO" id="GO:0042554">
    <property type="term" value="P:superoxide anion generation"/>
    <property type="evidence" value="ECO:0007669"/>
    <property type="project" value="TreeGrafter"/>
</dbReference>
<dbReference type="PROSITE" id="PS00018">
    <property type="entry name" value="EF_HAND_1"/>
    <property type="match status" value="2"/>
</dbReference>
<dbReference type="InterPro" id="IPR017938">
    <property type="entry name" value="Riboflavin_synthase-like_b-brl"/>
</dbReference>
<feature type="transmembrane region" description="Helical" evidence="10">
    <location>
        <begin position="256"/>
        <end position="275"/>
    </location>
</feature>
<protein>
    <submittedName>
        <fullName evidence="11">NOX5</fullName>
        <ecNumber evidence="11">1.6.3.-</ecNumber>
    </submittedName>
</protein>
<dbReference type="InterPro" id="IPR013130">
    <property type="entry name" value="Fe3_Rdtase_TM_dom"/>
</dbReference>
<dbReference type="PROSITE" id="PS51384">
    <property type="entry name" value="FAD_FR"/>
    <property type="match status" value="1"/>
</dbReference>
<evidence type="ECO:0000256" key="10">
    <source>
        <dbReference type="SAM" id="Phobius"/>
    </source>
</evidence>
<dbReference type="GO" id="GO:0005509">
    <property type="term" value="F:calcium ion binding"/>
    <property type="evidence" value="ECO:0007669"/>
    <property type="project" value="InterPro"/>
</dbReference>
<comment type="subcellular location">
    <subcellularLocation>
        <location evidence="1">Membrane</location>
        <topology evidence="1">Multi-pass membrane protein</topology>
    </subcellularLocation>
</comment>
<dbReference type="Pfam" id="PF08022">
    <property type="entry name" value="FAD_binding_8"/>
    <property type="match status" value="1"/>
</dbReference>
<evidence type="ECO:0000256" key="6">
    <source>
        <dbReference type="ARBA" id="ARBA00022857"/>
    </source>
</evidence>
<dbReference type="InterPro" id="IPR050369">
    <property type="entry name" value="RBOH/FRE"/>
</dbReference>
<dbReference type="SMART" id="SM00054">
    <property type="entry name" value="EFh"/>
    <property type="match status" value="2"/>
</dbReference>